<name>A0ABR2SAZ2_9ROSI</name>
<gene>
    <name evidence="1" type="ORF">V6N11_002545</name>
</gene>
<dbReference type="Proteomes" id="UP001396334">
    <property type="component" value="Unassembled WGS sequence"/>
</dbReference>
<proteinExistence type="predicted"/>
<protein>
    <submittedName>
        <fullName evidence="1">Uncharacterized protein</fullName>
    </submittedName>
</protein>
<dbReference type="EMBL" id="JBBPBN010000015">
    <property type="protein sequence ID" value="KAK9022265.1"/>
    <property type="molecule type" value="Genomic_DNA"/>
</dbReference>
<sequence>MVHDASRCGEYKTINPDCSSVIVNIFDSDIKPRTCSACQLCDRQHTGKKLDEGRIMTCRFPLIQNTYSHHPSKRQAEAAADIK</sequence>
<reference evidence="1 2" key="1">
    <citation type="journal article" date="2024" name="G3 (Bethesda)">
        <title>Genome assembly of Hibiscus sabdariffa L. provides insights into metabolisms of medicinal natural products.</title>
        <authorList>
            <person name="Kim T."/>
        </authorList>
    </citation>
    <scope>NUCLEOTIDE SEQUENCE [LARGE SCALE GENOMIC DNA]</scope>
    <source>
        <strain evidence="1">TK-2024</strain>
        <tissue evidence="1">Old leaves</tissue>
    </source>
</reference>
<comment type="caution">
    <text evidence="1">The sequence shown here is derived from an EMBL/GenBank/DDBJ whole genome shotgun (WGS) entry which is preliminary data.</text>
</comment>
<accession>A0ABR2SAZ2</accession>
<evidence type="ECO:0000313" key="2">
    <source>
        <dbReference type="Proteomes" id="UP001396334"/>
    </source>
</evidence>
<organism evidence="1 2">
    <name type="scientific">Hibiscus sabdariffa</name>
    <name type="common">roselle</name>
    <dbReference type="NCBI Taxonomy" id="183260"/>
    <lineage>
        <taxon>Eukaryota</taxon>
        <taxon>Viridiplantae</taxon>
        <taxon>Streptophyta</taxon>
        <taxon>Embryophyta</taxon>
        <taxon>Tracheophyta</taxon>
        <taxon>Spermatophyta</taxon>
        <taxon>Magnoliopsida</taxon>
        <taxon>eudicotyledons</taxon>
        <taxon>Gunneridae</taxon>
        <taxon>Pentapetalae</taxon>
        <taxon>rosids</taxon>
        <taxon>malvids</taxon>
        <taxon>Malvales</taxon>
        <taxon>Malvaceae</taxon>
        <taxon>Malvoideae</taxon>
        <taxon>Hibiscus</taxon>
    </lineage>
</organism>
<evidence type="ECO:0000313" key="1">
    <source>
        <dbReference type="EMBL" id="KAK9022265.1"/>
    </source>
</evidence>
<keyword evidence="2" id="KW-1185">Reference proteome</keyword>